<dbReference type="Proteomes" id="UP000199213">
    <property type="component" value="Unassembled WGS sequence"/>
</dbReference>
<dbReference type="InterPro" id="IPR016035">
    <property type="entry name" value="Acyl_Trfase/lysoPLipase"/>
</dbReference>
<keyword evidence="1" id="KW-0596">Phosphopantetheine</keyword>
<dbReference type="SMART" id="SM00827">
    <property type="entry name" value="PKS_AT"/>
    <property type="match status" value="1"/>
</dbReference>
<dbReference type="FunFam" id="3.40.47.10:FF:000019">
    <property type="entry name" value="Polyketide synthase type I"/>
    <property type="match status" value="1"/>
</dbReference>
<evidence type="ECO:0000256" key="2">
    <source>
        <dbReference type="ARBA" id="ARBA00022553"/>
    </source>
</evidence>
<dbReference type="PROSITE" id="PS52004">
    <property type="entry name" value="KS3_2"/>
    <property type="match status" value="1"/>
</dbReference>
<name>A0A1G8Y479_ACTMZ</name>
<dbReference type="InterPro" id="IPR050091">
    <property type="entry name" value="PKS_NRPS_Biosynth_Enz"/>
</dbReference>
<proteinExistence type="predicted"/>
<evidence type="ECO:0000313" key="9">
    <source>
        <dbReference type="Proteomes" id="UP000199213"/>
    </source>
</evidence>
<feature type="region of interest" description="N-terminal hotdog fold" evidence="4">
    <location>
        <begin position="905"/>
        <end position="1024"/>
    </location>
</feature>
<dbReference type="Pfam" id="PF00109">
    <property type="entry name" value="ketoacyl-synt"/>
    <property type="match status" value="1"/>
</dbReference>
<dbReference type="InterPro" id="IPR006162">
    <property type="entry name" value="Ppantetheine_attach_site"/>
</dbReference>
<feature type="active site" description="Proton donor; for dehydratase activity" evidence="4">
    <location>
        <position position="1095"/>
    </location>
</feature>
<dbReference type="InterPro" id="IPR020841">
    <property type="entry name" value="PKS_Beta-ketoAc_synthase_dom"/>
</dbReference>
<dbReference type="Pfam" id="PF00698">
    <property type="entry name" value="Acyl_transf_1"/>
    <property type="match status" value="1"/>
</dbReference>
<dbReference type="SUPFAM" id="SSF55048">
    <property type="entry name" value="Probable ACP-binding domain of malonyl-CoA ACP transacylase"/>
    <property type="match status" value="1"/>
</dbReference>
<evidence type="ECO:0000259" key="6">
    <source>
        <dbReference type="PROSITE" id="PS52004"/>
    </source>
</evidence>
<dbReference type="InterPro" id="IPR049552">
    <property type="entry name" value="PKS_DH_N"/>
</dbReference>
<dbReference type="InterPro" id="IPR020807">
    <property type="entry name" value="PKS_DH"/>
</dbReference>
<dbReference type="SUPFAM" id="SSF52151">
    <property type="entry name" value="FabD/lysophospholipase-like"/>
    <property type="match status" value="1"/>
</dbReference>
<dbReference type="PROSITE" id="PS50075">
    <property type="entry name" value="CARRIER"/>
    <property type="match status" value="1"/>
</dbReference>
<dbReference type="SMART" id="SM00823">
    <property type="entry name" value="PKS_PP"/>
    <property type="match status" value="1"/>
</dbReference>
<dbReference type="EMBL" id="FNFM01000003">
    <property type="protein sequence ID" value="SDJ97581.1"/>
    <property type="molecule type" value="Genomic_DNA"/>
</dbReference>
<dbReference type="InterPro" id="IPR042104">
    <property type="entry name" value="PKS_dehydratase_sf"/>
</dbReference>
<dbReference type="SMART" id="SM01294">
    <property type="entry name" value="PKS_PP_betabranch"/>
    <property type="match status" value="1"/>
</dbReference>
<dbReference type="InterPro" id="IPR016036">
    <property type="entry name" value="Malonyl_transacylase_ACP-bd"/>
</dbReference>
<dbReference type="Gene3D" id="3.40.47.10">
    <property type="match status" value="1"/>
</dbReference>
<accession>A0A1G8Y479</accession>
<keyword evidence="2" id="KW-0597">Phosphoprotein</keyword>
<feature type="domain" description="Carrier" evidence="5">
    <location>
        <begin position="1197"/>
        <end position="1271"/>
    </location>
</feature>
<evidence type="ECO:0000256" key="1">
    <source>
        <dbReference type="ARBA" id="ARBA00022450"/>
    </source>
</evidence>
<feature type="region of interest" description="C-terminal hotdog fold" evidence="4">
    <location>
        <begin position="1038"/>
        <end position="1174"/>
    </location>
</feature>
<evidence type="ECO:0000259" key="5">
    <source>
        <dbReference type="PROSITE" id="PS50075"/>
    </source>
</evidence>
<dbReference type="SUPFAM" id="SSF47336">
    <property type="entry name" value="ACP-like"/>
    <property type="match status" value="1"/>
</dbReference>
<dbReference type="InterPro" id="IPR014043">
    <property type="entry name" value="Acyl_transferase_dom"/>
</dbReference>
<dbReference type="InterPro" id="IPR036736">
    <property type="entry name" value="ACP-like_sf"/>
</dbReference>
<feature type="active site" description="Proton acceptor; for dehydratase activity" evidence="4">
    <location>
        <position position="938"/>
    </location>
</feature>
<gene>
    <name evidence="8" type="ORF">SAMN04487820_103241</name>
</gene>
<dbReference type="Pfam" id="PF16197">
    <property type="entry name" value="KAsynt_C_assoc"/>
    <property type="match status" value="1"/>
</dbReference>
<dbReference type="PANTHER" id="PTHR43775">
    <property type="entry name" value="FATTY ACID SYNTHASE"/>
    <property type="match status" value="1"/>
</dbReference>
<dbReference type="Pfam" id="PF00550">
    <property type="entry name" value="PP-binding"/>
    <property type="match status" value="1"/>
</dbReference>
<evidence type="ECO:0000256" key="4">
    <source>
        <dbReference type="PROSITE-ProRule" id="PRU01363"/>
    </source>
</evidence>
<dbReference type="Gene3D" id="3.30.70.3290">
    <property type="match status" value="1"/>
</dbReference>
<dbReference type="RefSeq" id="WP_092627040.1">
    <property type="nucleotide sequence ID" value="NZ_FNFM01000003.1"/>
</dbReference>
<feature type="domain" description="Ketosynthase family 3 (KS3)" evidence="6">
    <location>
        <begin position="13"/>
        <end position="436"/>
    </location>
</feature>
<dbReference type="OrthoDB" id="5478077at2"/>
<dbReference type="SMART" id="SM00826">
    <property type="entry name" value="PKS_DH"/>
    <property type="match status" value="1"/>
</dbReference>
<dbReference type="CDD" id="cd00833">
    <property type="entry name" value="PKS"/>
    <property type="match status" value="1"/>
</dbReference>
<reference evidence="9" key="1">
    <citation type="submission" date="2016-10" db="EMBL/GenBank/DDBJ databases">
        <authorList>
            <person name="Varghese N."/>
            <person name="Submissions S."/>
        </authorList>
    </citation>
    <scope>NUCLEOTIDE SEQUENCE [LARGE SCALE GENOMIC DNA]</scope>
    <source>
        <strain evidence="9">DSM 45460</strain>
    </source>
</reference>
<dbReference type="PROSITE" id="PS52019">
    <property type="entry name" value="PKS_MFAS_DH"/>
    <property type="match status" value="1"/>
</dbReference>
<dbReference type="InterPro" id="IPR020806">
    <property type="entry name" value="PKS_PP-bd"/>
</dbReference>
<dbReference type="Gene3D" id="3.40.366.10">
    <property type="entry name" value="Malonyl-Coenzyme A Acyl Carrier Protein, domain 2"/>
    <property type="match status" value="1"/>
</dbReference>
<dbReference type="InterPro" id="IPR014031">
    <property type="entry name" value="Ketoacyl_synth_C"/>
</dbReference>
<dbReference type="GO" id="GO:0006633">
    <property type="term" value="P:fatty acid biosynthetic process"/>
    <property type="evidence" value="ECO:0007669"/>
    <property type="project" value="TreeGrafter"/>
</dbReference>
<dbReference type="InterPro" id="IPR016039">
    <property type="entry name" value="Thiolase-like"/>
</dbReference>
<feature type="domain" description="PKS/mFAS DH" evidence="7">
    <location>
        <begin position="905"/>
        <end position="1174"/>
    </location>
</feature>
<dbReference type="SMART" id="SM00825">
    <property type="entry name" value="PKS_KS"/>
    <property type="match status" value="1"/>
</dbReference>
<keyword evidence="9" id="KW-1185">Reference proteome</keyword>
<dbReference type="Gene3D" id="3.10.129.110">
    <property type="entry name" value="Polyketide synthase dehydratase"/>
    <property type="match status" value="1"/>
</dbReference>
<protein>
    <submittedName>
        <fullName evidence="8">Acyl transferase domain-containing protein</fullName>
    </submittedName>
</protein>
<dbReference type="InterPro" id="IPR014030">
    <property type="entry name" value="Ketoacyl_synth_N"/>
</dbReference>
<sequence length="1284" mass="137314">MDAARSAPQHGDREPVAIVGMGCRLPGGVESPEQYWNLLLDERDTVSQMPGGRWSDYESSANSAVSSNTVRHGSFLDDVTGFDAEFFGIVPREAELMDPQQRMLLEVTWNALEHAGIPPTEIAGTDTGVYVGAVSDDYERRLLEDLPGIEAWSGIGTQPGGMANRISHALDLRGASLTVDTACSASLVALHLACRSLTAGEIPLAIVGGANLVVAPGLTVMLDAAGALSADGRSKPFDAKADGYGRGEGAAVVVLKRLRKALEDEDHVHAVIRGSAVHQDGRTNGIMAPSEHAQEHLLRSAYRAARLRPDSIGYLEAHGTGTAVGDPIEANAAAAVLCNRRSEEHPLLIGSVKGNIGHLEGGAGVASVIKTALSLQHGTVPASLHCTTPNPEIAWDTNNMRVPTAASKWPREDLPRRAGVSGNGYGGTLAHIVLEQAPPAAVQRAGDELAGHLDEPRVFSVSGSTEWGMRANAGKLADWLAGHEHASIDAVGHTLSSRRCHLRHRGAVVAQDRSTLIEGLRALSSGQGFPSTTEGSVPAGSPRDAVFVFSGHGSQWPAMGRELLATNASFARALDEIAPVFRAELGSTPRELLELGTLDDVGEIQPLIYAIQVALTAVWRDCGVEPAAVVGHSVGEIAAAVAAGVMNARDGARLVCRRSVLLRGVAGNGAMFMTDLSFEEARRRVEEIPDVSAAISASPCWTVVSGERSAIDDLAQELRGEGGVVRRIDSNVAFHSPQLTPLVDDMAEAAQELVNSSPKVRLYRTAIEAPRAEPHDYRHYWATQLRAPVRFSQAVSAAAEDGYRVFLEVSPHPVVTHSIREVLFELDVRDWFVTGTLRRGTGDRAALLTNLAASHCYGIPVDLGAFFRSGELIELPGTVWRHRPHWRKPTRGASSDAPGHDVSTNTLLGGSRTVVADTPLCSWWTRLDYSSRPYRGNHPVRGVEIVPAAVLLHTLHEAARTTGKPTLADVSFRAPITLTSPSEVQVTQQDEALLIATRRGTGELGHEVWLRNTTARCRTQPPAPTARLGLDALRNRCGEKLPPDHLSTLLASLGVPAMGFPWQVEELGRADNEELYAVVSSGEQVGARTWASLLDAALSLPTALFPGPPKLRMPAELGKSTIRGEPLERAVVHVRLHAPDETDTVTVLIADVEGRLVAKFTDLRFGDPGEDAADTSAAAVETDTSHWDDLGGEALLHRLREDVRAHVAAEARCSVDEIDIDRPLVDIGMDSVMTVAVRDRLRGTFPVPIPPTLVWDRPTVRALAEYLHQKLATGKTDEPVGGAS</sequence>
<evidence type="ECO:0000259" key="7">
    <source>
        <dbReference type="PROSITE" id="PS52019"/>
    </source>
</evidence>
<dbReference type="GO" id="GO:0004312">
    <property type="term" value="F:fatty acid synthase activity"/>
    <property type="evidence" value="ECO:0007669"/>
    <property type="project" value="TreeGrafter"/>
</dbReference>
<dbReference type="PANTHER" id="PTHR43775:SF37">
    <property type="entry name" value="SI:DKEY-61P9.11"/>
    <property type="match status" value="1"/>
</dbReference>
<dbReference type="InterPro" id="IPR009081">
    <property type="entry name" value="PP-bd_ACP"/>
</dbReference>
<organism evidence="8 9">
    <name type="scientific">Actinopolyspora mzabensis</name>
    <dbReference type="NCBI Taxonomy" id="995066"/>
    <lineage>
        <taxon>Bacteria</taxon>
        <taxon>Bacillati</taxon>
        <taxon>Actinomycetota</taxon>
        <taxon>Actinomycetes</taxon>
        <taxon>Actinopolysporales</taxon>
        <taxon>Actinopolysporaceae</taxon>
        <taxon>Actinopolyspora</taxon>
    </lineage>
</organism>
<evidence type="ECO:0000313" key="8">
    <source>
        <dbReference type="EMBL" id="SDJ97581.1"/>
    </source>
</evidence>
<dbReference type="GO" id="GO:0031177">
    <property type="term" value="F:phosphopantetheine binding"/>
    <property type="evidence" value="ECO:0007669"/>
    <property type="project" value="InterPro"/>
</dbReference>
<dbReference type="Pfam" id="PF21089">
    <property type="entry name" value="PKS_DH_N"/>
    <property type="match status" value="1"/>
</dbReference>
<dbReference type="InterPro" id="IPR001227">
    <property type="entry name" value="Ac_transferase_dom_sf"/>
</dbReference>
<dbReference type="Gene3D" id="1.10.1200.10">
    <property type="entry name" value="ACP-like"/>
    <property type="match status" value="1"/>
</dbReference>
<dbReference type="Pfam" id="PF02801">
    <property type="entry name" value="Ketoacyl-synt_C"/>
    <property type="match status" value="1"/>
</dbReference>
<evidence type="ECO:0000256" key="3">
    <source>
        <dbReference type="ARBA" id="ARBA00022679"/>
    </source>
</evidence>
<dbReference type="PROSITE" id="PS00012">
    <property type="entry name" value="PHOSPHOPANTETHEINE"/>
    <property type="match status" value="1"/>
</dbReference>
<dbReference type="InterPro" id="IPR049900">
    <property type="entry name" value="PKS_mFAS_DH"/>
</dbReference>
<dbReference type="SUPFAM" id="SSF53901">
    <property type="entry name" value="Thiolase-like"/>
    <property type="match status" value="1"/>
</dbReference>
<dbReference type="InterPro" id="IPR032821">
    <property type="entry name" value="PKS_assoc"/>
</dbReference>
<keyword evidence="3 8" id="KW-0808">Transferase</keyword>